<dbReference type="PANTHER" id="PTHR43822:SF2">
    <property type="entry name" value="HOMOACONITASE, MITOCHONDRIAL"/>
    <property type="match status" value="1"/>
</dbReference>
<dbReference type="SUPFAM" id="SSF53732">
    <property type="entry name" value="Aconitase iron-sulfur domain"/>
    <property type="match status" value="1"/>
</dbReference>
<organism evidence="8 9">
    <name type="scientific">Variovorax rhizosphaerae</name>
    <dbReference type="NCBI Taxonomy" id="1836200"/>
    <lineage>
        <taxon>Bacteria</taxon>
        <taxon>Pseudomonadati</taxon>
        <taxon>Pseudomonadota</taxon>
        <taxon>Betaproteobacteria</taxon>
        <taxon>Burkholderiales</taxon>
        <taxon>Comamonadaceae</taxon>
        <taxon>Variovorax</taxon>
    </lineage>
</organism>
<dbReference type="Pfam" id="PF00330">
    <property type="entry name" value="Aconitase"/>
    <property type="match status" value="1"/>
</dbReference>
<dbReference type="PANTHER" id="PTHR43822">
    <property type="entry name" value="HOMOACONITASE, MITOCHONDRIAL-RELATED"/>
    <property type="match status" value="1"/>
</dbReference>
<dbReference type="InterPro" id="IPR036008">
    <property type="entry name" value="Aconitase_4Fe-4S_dom"/>
</dbReference>
<evidence type="ECO:0000256" key="4">
    <source>
        <dbReference type="ARBA" id="ARBA00023014"/>
    </source>
</evidence>
<dbReference type="InterPro" id="IPR050067">
    <property type="entry name" value="IPM_dehydratase_rel_enz"/>
</dbReference>
<dbReference type="RefSeq" id="WP_340347651.1">
    <property type="nucleotide sequence ID" value="NZ_JBBKZT010000028.1"/>
</dbReference>
<dbReference type="InterPro" id="IPR001030">
    <property type="entry name" value="Acoase/IPM_deHydtase_lsu_aba"/>
</dbReference>
<evidence type="ECO:0000256" key="3">
    <source>
        <dbReference type="ARBA" id="ARBA00023004"/>
    </source>
</evidence>
<keyword evidence="4" id="KW-0411">Iron-sulfur</keyword>
<name>A0ABU8WWF2_9BURK</name>
<evidence type="ECO:0000259" key="6">
    <source>
        <dbReference type="Pfam" id="PF00330"/>
    </source>
</evidence>
<keyword evidence="3" id="KW-0408">Iron</keyword>
<sequence>MHAIQFEGRILFLSEDPTLVERQIAGENLSQAQAGKLRDDVSTDEITPGWACFHVDETLGRYPYVGLTCEGRRPIGTDQVRRGGFAVTVAGTRYGKGSSREASPYAERMAGIRLVIAQKFERIYRQNCHNLGIFTSSDFGLVDRIRAGEAIPVSELVAGLDAVTAEVLARGGLFNYTKARLAGEIAMEPQPPESRPLTYVEKIIARSARRPPSTSGISFVKADWRYSHDYVTGMCAAFMNKAMGPDIALQDVASIQCFADHLVYVEETMSPAKRALGLLDSAMAMGRMQEEFCAQHGVRLHHRVPGRKGAEGICHSIMTERYVLPGQVAIGTDSHTPHCGALGAFAFGIGASEMANAWITGDVRVTAPKVCRVQLRGTLPAGVDAKDVVLHLLRLPEIRNGSLVGLVFEYTGEALSAMGTDARATLTNMVAEIGGLTGIVAPDDETLRFLRERRGVDFRLEPWMRSDEGAQYAHEIEVDCGTLEPMVARPGDPGQGLALSALDKAVAIDIAYGGSCTGGKLEDIEAYHAVLAWAEEHRLGIAPGVRFFLQFGSEDVRARSDRMQMVALFERMGVELVEPGCGACINAGPGASEREDQVTISAINRNFPGRSGPGALWLASPSTVAASAIAGRIVSFSELKASIGQ</sequence>
<dbReference type="PRINTS" id="PR00415">
    <property type="entry name" value="ACONITASE"/>
</dbReference>
<evidence type="ECO:0000259" key="7">
    <source>
        <dbReference type="Pfam" id="PF00694"/>
    </source>
</evidence>
<comment type="caution">
    <text evidence="8">The sequence shown here is derived from an EMBL/GenBank/DDBJ whole genome shotgun (WGS) entry which is preliminary data.</text>
</comment>
<feature type="domain" description="Aconitase/3-isopropylmalate dehydratase large subunit alpha/beta/alpha" evidence="6">
    <location>
        <begin position="215"/>
        <end position="631"/>
    </location>
</feature>
<evidence type="ECO:0000313" key="9">
    <source>
        <dbReference type="Proteomes" id="UP001385892"/>
    </source>
</evidence>
<dbReference type="InterPro" id="IPR000573">
    <property type="entry name" value="AconitaseA/IPMdHydase_ssu_swvl"/>
</dbReference>
<keyword evidence="5" id="KW-0456">Lyase</keyword>
<accession>A0ABU8WWF2</accession>
<protein>
    <submittedName>
        <fullName evidence="8">Aconitase family protein</fullName>
    </submittedName>
</protein>
<reference evidence="8 9" key="1">
    <citation type="submission" date="2024-03" db="EMBL/GenBank/DDBJ databases">
        <title>Novel species of the genus Variovorax.</title>
        <authorList>
            <person name="Liu Q."/>
            <person name="Xin Y.-H."/>
        </authorList>
    </citation>
    <scope>NUCLEOTIDE SEQUENCE [LARGE SCALE GENOMIC DNA]</scope>
    <source>
        <strain evidence="8 9">KACC 18900</strain>
    </source>
</reference>
<evidence type="ECO:0000313" key="8">
    <source>
        <dbReference type="EMBL" id="MEJ8851856.1"/>
    </source>
</evidence>
<dbReference type="InterPro" id="IPR015931">
    <property type="entry name" value="Acnase/IPM_dHydase_lsu_aba_1/3"/>
</dbReference>
<dbReference type="EMBL" id="JBBKZT010000028">
    <property type="protein sequence ID" value="MEJ8851856.1"/>
    <property type="molecule type" value="Genomic_DNA"/>
</dbReference>
<keyword evidence="2" id="KW-0479">Metal-binding</keyword>
<dbReference type="Gene3D" id="3.20.19.10">
    <property type="entry name" value="Aconitase, domain 4"/>
    <property type="match status" value="1"/>
</dbReference>
<gene>
    <name evidence="8" type="ORF">WKW82_34875</name>
</gene>
<dbReference type="InterPro" id="IPR015928">
    <property type="entry name" value="Aconitase/3IPM_dehydase_swvl"/>
</dbReference>
<dbReference type="Gene3D" id="3.30.499.10">
    <property type="entry name" value="Aconitase, domain 3"/>
    <property type="match status" value="2"/>
</dbReference>
<dbReference type="Pfam" id="PF00694">
    <property type="entry name" value="Aconitase_C"/>
    <property type="match status" value="1"/>
</dbReference>
<evidence type="ECO:0000256" key="5">
    <source>
        <dbReference type="ARBA" id="ARBA00023239"/>
    </source>
</evidence>
<dbReference type="SUPFAM" id="SSF52016">
    <property type="entry name" value="LeuD/IlvD-like"/>
    <property type="match status" value="1"/>
</dbReference>
<evidence type="ECO:0000256" key="2">
    <source>
        <dbReference type="ARBA" id="ARBA00022723"/>
    </source>
</evidence>
<comment type="subunit">
    <text evidence="1">Heterodimer of LeuC and LeuD.</text>
</comment>
<keyword evidence="9" id="KW-1185">Reference proteome</keyword>
<proteinExistence type="predicted"/>
<dbReference type="Proteomes" id="UP001385892">
    <property type="component" value="Unassembled WGS sequence"/>
</dbReference>
<evidence type="ECO:0000256" key="1">
    <source>
        <dbReference type="ARBA" id="ARBA00011271"/>
    </source>
</evidence>
<feature type="domain" description="Aconitase A/isopropylmalate dehydratase small subunit swivel" evidence="7">
    <location>
        <begin position="87"/>
        <end position="134"/>
    </location>
</feature>